<feature type="domain" description="OB-fold nucleic acid binding" evidence="8">
    <location>
        <begin position="5"/>
        <end position="98"/>
    </location>
</feature>
<keyword evidence="2 5" id="KW-0540">Nuclease</keyword>
<dbReference type="NCBIfam" id="TIGR00237">
    <property type="entry name" value="xseA"/>
    <property type="match status" value="1"/>
</dbReference>
<evidence type="ECO:0000259" key="8">
    <source>
        <dbReference type="Pfam" id="PF13742"/>
    </source>
</evidence>
<evidence type="ECO:0000256" key="3">
    <source>
        <dbReference type="ARBA" id="ARBA00022801"/>
    </source>
</evidence>
<reference evidence="9 10" key="1">
    <citation type="submission" date="2020-04" db="EMBL/GenBank/DDBJ databases">
        <authorList>
            <person name="Hitch T.C.A."/>
            <person name="Wylensek D."/>
            <person name="Clavel T."/>
        </authorList>
    </citation>
    <scope>NUCLEOTIDE SEQUENCE [LARGE SCALE GENOMIC DNA]</scope>
    <source>
        <strain evidence="9 10">PG-130-P53-12</strain>
    </source>
</reference>
<comment type="subunit">
    <text evidence="5">Heterooligomer composed of large and small subunits.</text>
</comment>
<dbReference type="EC" id="3.1.11.6" evidence="5"/>
<dbReference type="EMBL" id="JABAFA010000008">
    <property type="protein sequence ID" value="NMD98648.1"/>
    <property type="molecule type" value="Genomic_DNA"/>
</dbReference>
<dbReference type="GO" id="GO:0006308">
    <property type="term" value="P:DNA catabolic process"/>
    <property type="evidence" value="ECO:0007669"/>
    <property type="project" value="UniProtKB-UniRule"/>
</dbReference>
<name>A0A848B635_9FIRM</name>
<evidence type="ECO:0000313" key="10">
    <source>
        <dbReference type="Proteomes" id="UP000543804"/>
    </source>
</evidence>
<keyword evidence="1 5" id="KW-0963">Cytoplasm</keyword>
<evidence type="ECO:0000256" key="6">
    <source>
        <dbReference type="RuleBase" id="RU004355"/>
    </source>
</evidence>
<keyword evidence="4 5" id="KW-0269">Exonuclease</keyword>
<evidence type="ECO:0000256" key="5">
    <source>
        <dbReference type="HAMAP-Rule" id="MF_00378"/>
    </source>
</evidence>
<dbReference type="PANTHER" id="PTHR30008">
    <property type="entry name" value="EXODEOXYRIBONUCLEASE 7 LARGE SUBUNIT"/>
    <property type="match status" value="1"/>
</dbReference>
<organism evidence="9 10">
    <name type="scientific">Selenomonas bovis</name>
    <dbReference type="NCBI Taxonomy" id="416586"/>
    <lineage>
        <taxon>Bacteria</taxon>
        <taxon>Bacillati</taxon>
        <taxon>Bacillota</taxon>
        <taxon>Negativicutes</taxon>
        <taxon>Selenomonadales</taxon>
        <taxon>Selenomonadaceae</taxon>
        <taxon>Selenomonas</taxon>
    </lineage>
</organism>
<dbReference type="AlphaFoldDB" id="A0A848B635"/>
<keyword evidence="10" id="KW-1185">Reference proteome</keyword>
<dbReference type="InterPro" id="IPR025824">
    <property type="entry name" value="OB-fold_nuc-bd_dom"/>
</dbReference>
<comment type="catalytic activity">
    <reaction evidence="5 6">
        <text>Exonucleolytic cleavage in either 5'- to 3'- or 3'- to 5'-direction to yield nucleoside 5'-phosphates.</text>
        <dbReference type="EC" id="3.1.11.6"/>
    </reaction>
</comment>
<gene>
    <name evidence="5 9" type="primary">xseA</name>
    <name evidence="9" type="ORF">HF878_04005</name>
</gene>
<dbReference type="InterPro" id="IPR020579">
    <property type="entry name" value="Exonuc_VII_lsu_C"/>
</dbReference>
<proteinExistence type="inferred from homology"/>
<comment type="function">
    <text evidence="5">Bidirectionally degrades single-stranded DNA into large acid-insoluble oligonucleotides, which are then degraded further into small acid-soluble oligonucleotides.</text>
</comment>
<comment type="similarity">
    <text evidence="5 6">Belongs to the XseA family.</text>
</comment>
<dbReference type="CDD" id="cd04489">
    <property type="entry name" value="ExoVII_LU_OBF"/>
    <property type="match status" value="1"/>
</dbReference>
<accession>A0A848B635</accession>
<keyword evidence="3 5" id="KW-0378">Hydrolase</keyword>
<protein>
    <recommendedName>
        <fullName evidence="5">Exodeoxyribonuclease 7 large subunit</fullName>
        <ecNumber evidence="5">3.1.11.6</ecNumber>
    </recommendedName>
    <alternativeName>
        <fullName evidence="5">Exodeoxyribonuclease VII large subunit</fullName>
        <shortName evidence="5">Exonuclease VII large subunit</shortName>
    </alternativeName>
</protein>
<dbReference type="Pfam" id="PF13742">
    <property type="entry name" value="tRNA_anti_2"/>
    <property type="match status" value="1"/>
</dbReference>
<dbReference type="HAMAP" id="MF_00378">
    <property type="entry name" value="Exonuc_7_L"/>
    <property type="match status" value="1"/>
</dbReference>
<evidence type="ECO:0000256" key="2">
    <source>
        <dbReference type="ARBA" id="ARBA00022722"/>
    </source>
</evidence>
<feature type="domain" description="Exonuclease VII large subunit C-terminal" evidence="7">
    <location>
        <begin position="122"/>
        <end position="339"/>
    </location>
</feature>
<evidence type="ECO:0000256" key="4">
    <source>
        <dbReference type="ARBA" id="ARBA00022839"/>
    </source>
</evidence>
<comment type="subcellular location">
    <subcellularLocation>
        <location evidence="5 6">Cytoplasm</location>
    </subcellularLocation>
</comment>
<dbReference type="Pfam" id="PF02601">
    <property type="entry name" value="Exonuc_VII_L"/>
    <property type="match status" value="1"/>
</dbReference>
<dbReference type="RefSeq" id="WP_170077267.1">
    <property type="nucleotide sequence ID" value="NZ_JABAFA010000008.1"/>
</dbReference>
<dbReference type="GO" id="GO:0009318">
    <property type="term" value="C:exodeoxyribonuclease VII complex"/>
    <property type="evidence" value="ECO:0007669"/>
    <property type="project" value="UniProtKB-UniRule"/>
</dbReference>
<sequence>MAIHSVSEVNHFIKGMLDAEGSLQRIMVRGEISNFKTYRSGHCYFTLKDADAALKCVMFRSRAQYLSFVPQDGQQVVASGSISVYERDGVYQLYVNSLAPEGQGQLALALRQLRARLEAEGLFADEHKRPLPRFPKRIGVVTSLSGAVLRDIYHVGKRRNPSVQLVLLPVQVQGEGSAEEIAAAIRYFNRHYPVDVLIVGRGGGSMEDLWSFNEECVVRAIFASRIPVISAVGHETDFTLADEVSDVRAATPSQAAELAVPDRQEVLQHVLSLRTRLQQARQHGISLRRERLRHATERPFLQRPELLLATRVQALDLLAERLKRAAAVAADGKRKQLEATLDRLELLNPVRVLSRGYAVVEKDGHPLMRVAEAAVGDELSLRLADGRIEAEVRKIEGGTGYAKEKGTKL</sequence>
<dbReference type="PANTHER" id="PTHR30008:SF0">
    <property type="entry name" value="EXODEOXYRIBONUCLEASE 7 LARGE SUBUNIT"/>
    <property type="match status" value="1"/>
</dbReference>
<dbReference type="GO" id="GO:0005737">
    <property type="term" value="C:cytoplasm"/>
    <property type="evidence" value="ECO:0007669"/>
    <property type="project" value="UniProtKB-SubCell"/>
</dbReference>
<comment type="caution">
    <text evidence="9">The sequence shown here is derived from an EMBL/GenBank/DDBJ whole genome shotgun (WGS) entry which is preliminary data.</text>
</comment>
<dbReference type="GO" id="GO:0008855">
    <property type="term" value="F:exodeoxyribonuclease VII activity"/>
    <property type="evidence" value="ECO:0007669"/>
    <property type="project" value="UniProtKB-UniRule"/>
</dbReference>
<dbReference type="InterPro" id="IPR003753">
    <property type="entry name" value="Exonuc_VII_L"/>
</dbReference>
<evidence type="ECO:0000259" key="7">
    <source>
        <dbReference type="Pfam" id="PF02601"/>
    </source>
</evidence>
<evidence type="ECO:0000256" key="1">
    <source>
        <dbReference type="ARBA" id="ARBA00022490"/>
    </source>
</evidence>
<dbReference type="GO" id="GO:0003676">
    <property type="term" value="F:nucleic acid binding"/>
    <property type="evidence" value="ECO:0007669"/>
    <property type="project" value="InterPro"/>
</dbReference>
<evidence type="ECO:0000313" key="9">
    <source>
        <dbReference type="EMBL" id="NMD98648.1"/>
    </source>
</evidence>
<dbReference type="Proteomes" id="UP000543804">
    <property type="component" value="Unassembled WGS sequence"/>
</dbReference>